<sequence>MPGASTSGHDIATCGWSCSKENGSCSKQEGSNYDRYCREKNWAKVAKLIVPSSPGKTKSERTGMRAMEDILFDMETHCVPTAIVIHAVLLCVQEKHPSHRSPTMLALPRTMPETRSEVDGAKVALQLVGNYLASSSPISSKLLVAKLLLTSHKATETTSIVPQDALTFILGNDIPQISPDTYPVLWGLRGFCSGTSFAESKNDQCCAQAPVEISVYCVNRNSKKRCRPDTSADWGNADIDFDNVSLQIEKSPKQCGIDGIGTNKLEAEKSITILRGEYVAAKIAHGAKWLESGIAGTAVYAARGIDAAGNFIKERTPPREEPAMNRRDRIITGIYTDAAKRVTGGIRETVRTAATGVCRASTLGAKELAQHFHERDLGSKIVPDREEREVLQAVGAVGLATLGAIVVINEALHHTSATVAEKTAALTVDIIQKRHGTDAAKIAKDTCESMGNVLGAYIDVQGLDKTAVSKGVIKSSGKVKIKGEVAMHESLSREMTAEYVKKLHQRISPLEKEETESCNSLPTA</sequence>
<dbReference type="PANTHER" id="PTHR21068">
    <property type="entry name" value="SPARTIN"/>
    <property type="match status" value="1"/>
</dbReference>
<dbReference type="GO" id="GO:0051301">
    <property type="term" value="P:cell division"/>
    <property type="evidence" value="ECO:0007669"/>
    <property type="project" value="TreeGrafter"/>
</dbReference>
<protein>
    <recommendedName>
        <fullName evidence="1">Senescence domain-containing protein</fullName>
    </recommendedName>
</protein>
<accession>A0A7S4K9V0</accession>
<proteinExistence type="predicted"/>
<dbReference type="EMBL" id="HBKQ01061127">
    <property type="protein sequence ID" value="CAE2288308.1"/>
    <property type="molecule type" value="Transcribed_RNA"/>
</dbReference>
<name>A0A7S4K9V0_9STRA</name>
<evidence type="ECO:0000313" key="2">
    <source>
        <dbReference type="EMBL" id="CAE2288308.1"/>
    </source>
</evidence>
<evidence type="ECO:0000259" key="1">
    <source>
        <dbReference type="Pfam" id="PF06911"/>
    </source>
</evidence>
<feature type="domain" description="Senescence" evidence="1">
    <location>
        <begin position="282"/>
        <end position="474"/>
    </location>
</feature>
<dbReference type="InterPro" id="IPR045036">
    <property type="entry name" value="Spartin-like"/>
</dbReference>
<dbReference type="GO" id="GO:0005886">
    <property type="term" value="C:plasma membrane"/>
    <property type="evidence" value="ECO:0007669"/>
    <property type="project" value="TreeGrafter"/>
</dbReference>
<organism evidence="2">
    <name type="scientific">Odontella aurita</name>
    <dbReference type="NCBI Taxonomy" id="265563"/>
    <lineage>
        <taxon>Eukaryota</taxon>
        <taxon>Sar</taxon>
        <taxon>Stramenopiles</taxon>
        <taxon>Ochrophyta</taxon>
        <taxon>Bacillariophyta</taxon>
        <taxon>Mediophyceae</taxon>
        <taxon>Biddulphiophycidae</taxon>
        <taxon>Eupodiscales</taxon>
        <taxon>Odontellaceae</taxon>
        <taxon>Odontella</taxon>
    </lineage>
</organism>
<dbReference type="InterPro" id="IPR009686">
    <property type="entry name" value="Senescence/spartin_C"/>
</dbReference>
<dbReference type="AlphaFoldDB" id="A0A7S4K9V0"/>
<dbReference type="PANTHER" id="PTHR21068:SF43">
    <property type="entry name" value="SPARTIN"/>
    <property type="match status" value="1"/>
</dbReference>
<dbReference type="Pfam" id="PF06911">
    <property type="entry name" value="Senescence"/>
    <property type="match status" value="1"/>
</dbReference>
<gene>
    <name evidence="2" type="ORF">OAUR00152_LOCUS41654</name>
</gene>
<reference evidence="2" key="1">
    <citation type="submission" date="2021-01" db="EMBL/GenBank/DDBJ databases">
        <authorList>
            <person name="Corre E."/>
            <person name="Pelletier E."/>
            <person name="Niang G."/>
            <person name="Scheremetjew M."/>
            <person name="Finn R."/>
            <person name="Kale V."/>
            <person name="Holt S."/>
            <person name="Cochrane G."/>
            <person name="Meng A."/>
            <person name="Brown T."/>
            <person name="Cohen L."/>
        </authorList>
    </citation>
    <scope>NUCLEOTIDE SEQUENCE</scope>
    <source>
        <strain evidence="2">Isolate 1302-5</strain>
    </source>
</reference>